<dbReference type="Pfam" id="PF13302">
    <property type="entry name" value="Acetyltransf_3"/>
    <property type="match status" value="1"/>
</dbReference>
<dbReference type="PROSITE" id="PS51186">
    <property type="entry name" value="GNAT"/>
    <property type="match status" value="1"/>
</dbReference>
<dbReference type="PANTHER" id="PTHR43792">
    <property type="entry name" value="GNAT FAMILY, PUTATIVE (AFU_ORTHOLOGUE AFUA_3G00765)-RELATED-RELATED"/>
    <property type="match status" value="1"/>
</dbReference>
<keyword evidence="3" id="KW-1185">Reference proteome</keyword>
<dbReference type="RefSeq" id="WP_111715493.1">
    <property type="nucleotide sequence ID" value="NZ_JBHSSR010000001.1"/>
</dbReference>
<organism evidence="2 3">
    <name type="scientific">Macrococcus epidermidis</name>
    <dbReference type="NCBI Taxonomy" id="1902580"/>
    <lineage>
        <taxon>Bacteria</taxon>
        <taxon>Bacillati</taxon>
        <taxon>Bacillota</taxon>
        <taxon>Bacilli</taxon>
        <taxon>Bacillales</taxon>
        <taxon>Staphylococcaceae</taxon>
        <taxon>Macrococcus</taxon>
    </lineage>
</organism>
<evidence type="ECO:0000259" key="1">
    <source>
        <dbReference type="PROSITE" id="PS51186"/>
    </source>
</evidence>
<name>A0A327ZXR5_9STAP</name>
<dbReference type="InterPro" id="IPR016181">
    <property type="entry name" value="Acyl_CoA_acyltransferase"/>
</dbReference>
<protein>
    <submittedName>
        <fullName evidence="2">GNAT family N-acetyltransferase</fullName>
    </submittedName>
</protein>
<dbReference type="InterPro" id="IPR000182">
    <property type="entry name" value="GNAT_dom"/>
</dbReference>
<dbReference type="EMBL" id="PZJH01000001">
    <property type="protein sequence ID" value="RAK47101.1"/>
    <property type="molecule type" value="Genomic_DNA"/>
</dbReference>
<dbReference type="AlphaFoldDB" id="A0A327ZXR5"/>
<gene>
    <name evidence="2" type="ORF">BHU61_01040</name>
</gene>
<evidence type="ECO:0000313" key="3">
    <source>
        <dbReference type="Proteomes" id="UP000249808"/>
    </source>
</evidence>
<dbReference type="Gene3D" id="3.40.630.30">
    <property type="match status" value="1"/>
</dbReference>
<proteinExistence type="predicted"/>
<sequence>MMIYFETERLLFRDWQESDLPKFQAMNSDFDVRRYFPDVMSSARSEIAFYIMQAEITQHELGLFAVSLKETNEFIGFIGMQYLIPTRHFNLPFMPCYEIGWRLRKAFWHQGYATEGARGVLHYAQQIGIKEVYSYTSLMNRPSRRIMEKLNMTFVRSFQHPLINERHPLNEQVLFHKYLSGSDINDINQ</sequence>
<dbReference type="SUPFAM" id="SSF55729">
    <property type="entry name" value="Acyl-CoA N-acyltransferases (Nat)"/>
    <property type="match status" value="1"/>
</dbReference>
<dbReference type="InterPro" id="IPR051531">
    <property type="entry name" value="N-acetyltransferase"/>
</dbReference>
<dbReference type="GO" id="GO:0016747">
    <property type="term" value="F:acyltransferase activity, transferring groups other than amino-acyl groups"/>
    <property type="evidence" value="ECO:0007669"/>
    <property type="project" value="InterPro"/>
</dbReference>
<comment type="caution">
    <text evidence="2">The sequence shown here is derived from an EMBL/GenBank/DDBJ whole genome shotgun (WGS) entry which is preliminary data.</text>
</comment>
<accession>A0A327ZXR5</accession>
<reference evidence="2 3" key="1">
    <citation type="journal article" date="2018" name="Front. Microbiol.">
        <title>Description and Comparative Genomics of Macrococcus caseolyticus subsp. hominis subsp. nov., Macrococcus goetzii sp. nov., Macrococcus epidermidis sp. nov., and Macrococcus bohemicus sp. nov., Novel Macrococci From Human Clinical Material With Virulence Potential and Suspected Uptake of Foreign DNA by Natural Transformation.</title>
        <authorList>
            <person name="Maslanova I."/>
            <person name="Wertheimer Z."/>
            <person name="Sedlacek I."/>
            <person name="Svec P."/>
            <person name="Indrakova A."/>
            <person name="Kovarovic V."/>
            <person name="Schumann P."/>
            <person name="Sproer C."/>
            <person name="Kralova S."/>
            <person name="Sedo O."/>
            <person name="Kristofova L."/>
            <person name="Vrbovska V."/>
            <person name="Fuzik T."/>
            <person name="Petras P."/>
            <person name="Zdrahal Z."/>
            <person name="Ruzickova V."/>
            <person name="Doskar J."/>
            <person name="Pantucek R."/>
        </authorList>
    </citation>
    <scope>NUCLEOTIDE SEQUENCE [LARGE SCALE GENOMIC DNA]</scope>
    <source>
        <strain evidence="2 3">01/688</strain>
    </source>
</reference>
<keyword evidence="2" id="KW-0808">Transferase</keyword>
<dbReference type="Proteomes" id="UP000249808">
    <property type="component" value="Unassembled WGS sequence"/>
</dbReference>
<feature type="domain" description="N-acetyltransferase" evidence="1">
    <location>
        <begin position="10"/>
        <end position="180"/>
    </location>
</feature>
<evidence type="ECO:0000313" key="2">
    <source>
        <dbReference type="EMBL" id="RAK47101.1"/>
    </source>
</evidence>
<dbReference type="PANTHER" id="PTHR43792:SF1">
    <property type="entry name" value="N-ACETYLTRANSFERASE DOMAIN-CONTAINING PROTEIN"/>
    <property type="match status" value="1"/>
</dbReference>